<dbReference type="PANTHER" id="PTHR43877">
    <property type="entry name" value="AMINOALKYLPHOSPHONATE N-ACETYLTRANSFERASE-RELATED-RELATED"/>
    <property type="match status" value="1"/>
</dbReference>
<accession>H6RVT4</accession>
<dbReference type="GO" id="GO:0016747">
    <property type="term" value="F:acyltransferase activity, transferring groups other than amino-acyl groups"/>
    <property type="evidence" value="ECO:0007669"/>
    <property type="project" value="InterPro"/>
</dbReference>
<dbReference type="Gene3D" id="3.40.630.30">
    <property type="match status" value="1"/>
</dbReference>
<reference evidence="4 5" key="1">
    <citation type="journal article" date="2012" name="J. Bacteriol.">
        <title>Genome Sequence of Blastococcus saxobsidens DD2, a Stone-Inhabiting Bacterium.</title>
        <authorList>
            <person name="Chouaia B."/>
            <person name="Crotti E."/>
            <person name="Brusetti L."/>
            <person name="Daffonchio D."/>
            <person name="Essoussi I."/>
            <person name="Nouioui I."/>
            <person name="Sbissi I."/>
            <person name="Ghodhbane-Gtari F."/>
            <person name="Gtari M."/>
            <person name="Vacherie B."/>
            <person name="Barbe V."/>
            <person name="Medigue C."/>
            <person name="Gury J."/>
            <person name="Pujic P."/>
            <person name="Normand P."/>
        </authorList>
    </citation>
    <scope>NUCLEOTIDE SEQUENCE [LARGE SCALE GENOMIC DNA]</scope>
    <source>
        <strain evidence="4 5">DD2</strain>
    </source>
</reference>
<dbReference type="InterPro" id="IPR050832">
    <property type="entry name" value="Bact_Acetyltransf"/>
</dbReference>
<dbReference type="CDD" id="cd04301">
    <property type="entry name" value="NAT_SF"/>
    <property type="match status" value="1"/>
</dbReference>
<dbReference type="AlphaFoldDB" id="H6RVT4"/>
<dbReference type="Pfam" id="PF00583">
    <property type="entry name" value="Acetyltransf_1"/>
    <property type="match status" value="1"/>
</dbReference>
<protein>
    <submittedName>
        <fullName evidence="4">Acyltransferase</fullName>
    </submittedName>
</protein>
<organism evidence="4 5">
    <name type="scientific">Blastococcus saxobsidens (strain DD2)</name>
    <dbReference type="NCBI Taxonomy" id="1146883"/>
    <lineage>
        <taxon>Bacteria</taxon>
        <taxon>Bacillati</taxon>
        <taxon>Actinomycetota</taxon>
        <taxon>Actinomycetes</taxon>
        <taxon>Geodermatophilales</taxon>
        <taxon>Geodermatophilaceae</taxon>
        <taxon>Blastococcus</taxon>
    </lineage>
</organism>
<dbReference type="EMBL" id="FO117623">
    <property type="protein sequence ID" value="CCG04564.1"/>
    <property type="molecule type" value="Genomic_DNA"/>
</dbReference>
<dbReference type="eggNOG" id="COG1247">
    <property type="taxonomic scope" value="Bacteria"/>
</dbReference>
<dbReference type="OrthoDB" id="5243635at2"/>
<evidence type="ECO:0000256" key="2">
    <source>
        <dbReference type="ARBA" id="ARBA00023315"/>
    </source>
</evidence>
<dbReference type="InterPro" id="IPR016181">
    <property type="entry name" value="Acyl_CoA_acyltransferase"/>
</dbReference>
<proteinExistence type="predicted"/>
<keyword evidence="5" id="KW-1185">Reference proteome</keyword>
<reference evidence="5" key="2">
    <citation type="submission" date="2012-02" db="EMBL/GenBank/DDBJ databases">
        <title>Complete genome sequence of Blastococcus saxobsidens strain DD2.</title>
        <authorList>
            <person name="Genoscope."/>
        </authorList>
    </citation>
    <scope>NUCLEOTIDE SEQUENCE [LARGE SCALE GENOMIC DNA]</scope>
    <source>
        <strain evidence="5">DD2</strain>
    </source>
</reference>
<gene>
    <name evidence="4" type="ordered locus">BLASA_3708</name>
</gene>
<dbReference type="PROSITE" id="PS51186">
    <property type="entry name" value="GNAT"/>
    <property type="match status" value="1"/>
</dbReference>
<evidence type="ECO:0000259" key="3">
    <source>
        <dbReference type="PROSITE" id="PS51186"/>
    </source>
</evidence>
<dbReference type="HOGENOM" id="CLU_013985_18_2_11"/>
<dbReference type="RefSeq" id="WP_014377439.1">
    <property type="nucleotide sequence ID" value="NC_016943.1"/>
</dbReference>
<sequence length="189" mass="20376">MTSLPPFPRLTGSADVSVRPARPADAPAIARVQATTWRTAYRAVLPAAVLDSWDDAAVTASWRQAITAPPTPRHRVLVAVERDEVVGFAAVAPVADDQEAAELGPLLVEPRWGRRGHGSRLLAAVADLAAGEGVRRLQTWLPESDEVSAGFFESAGWGADGWARTLETGDAPLRELRWHTTLDEEVADR</sequence>
<evidence type="ECO:0000313" key="5">
    <source>
        <dbReference type="Proteomes" id="UP000007517"/>
    </source>
</evidence>
<dbReference type="Proteomes" id="UP000007517">
    <property type="component" value="Chromosome"/>
</dbReference>
<evidence type="ECO:0000256" key="1">
    <source>
        <dbReference type="ARBA" id="ARBA00022679"/>
    </source>
</evidence>
<dbReference type="InterPro" id="IPR000182">
    <property type="entry name" value="GNAT_dom"/>
</dbReference>
<evidence type="ECO:0000313" key="4">
    <source>
        <dbReference type="EMBL" id="CCG04564.1"/>
    </source>
</evidence>
<feature type="domain" description="N-acetyltransferase" evidence="3">
    <location>
        <begin position="16"/>
        <end position="183"/>
    </location>
</feature>
<keyword evidence="2 4" id="KW-0012">Acyltransferase</keyword>
<keyword evidence="1 4" id="KW-0808">Transferase</keyword>
<dbReference type="SUPFAM" id="SSF55729">
    <property type="entry name" value="Acyl-CoA N-acyltransferases (Nat)"/>
    <property type="match status" value="1"/>
</dbReference>
<dbReference type="KEGG" id="bsd:BLASA_3708"/>
<name>H6RVT4_BLASD</name>
<dbReference type="PANTHER" id="PTHR43877:SF1">
    <property type="entry name" value="ACETYLTRANSFERASE"/>
    <property type="match status" value="1"/>
</dbReference>
<dbReference type="STRING" id="1146883.BLASA_3708"/>